<evidence type="ECO:0000313" key="12">
    <source>
        <dbReference type="EMBL" id="CAD9668444.1"/>
    </source>
</evidence>
<feature type="transmembrane region" description="Helical" evidence="11">
    <location>
        <begin position="376"/>
        <end position="394"/>
    </location>
</feature>
<keyword evidence="9" id="KW-0539">Nucleus</keyword>
<proteinExistence type="inferred from homology"/>
<reference evidence="12" key="1">
    <citation type="submission" date="2021-01" db="EMBL/GenBank/DDBJ databases">
        <authorList>
            <person name="Corre E."/>
            <person name="Pelletier E."/>
            <person name="Niang G."/>
            <person name="Scheremetjew M."/>
            <person name="Finn R."/>
            <person name="Kale V."/>
            <person name="Holt S."/>
            <person name="Cochrane G."/>
            <person name="Meng A."/>
            <person name="Brown T."/>
            <person name="Cohen L."/>
        </authorList>
    </citation>
    <scope>NUCLEOTIDE SEQUENCE</scope>
    <source>
        <strain evidence="12">CCMP1243</strain>
    </source>
</reference>
<dbReference type="InterPro" id="IPR012430">
    <property type="entry name" value="TMEM43_fam"/>
</dbReference>
<dbReference type="GO" id="GO:0071763">
    <property type="term" value="P:nuclear membrane organization"/>
    <property type="evidence" value="ECO:0007669"/>
    <property type="project" value="TreeGrafter"/>
</dbReference>
<dbReference type="GO" id="GO:0006629">
    <property type="term" value="P:lipid metabolic process"/>
    <property type="evidence" value="ECO:0007669"/>
    <property type="project" value="TreeGrafter"/>
</dbReference>
<feature type="compositionally biased region" description="Polar residues" evidence="10">
    <location>
        <begin position="522"/>
        <end position="531"/>
    </location>
</feature>
<evidence type="ECO:0000256" key="1">
    <source>
        <dbReference type="ARBA" id="ARBA00004127"/>
    </source>
</evidence>
<dbReference type="PANTHER" id="PTHR13416:SF2">
    <property type="entry name" value="TRANSMEMBRANE PROTEIN 43"/>
    <property type="match status" value="1"/>
</dbReference>
<dbReference type="AlphaFoldDB" id="A0A7S2RE10"/>
<keyword evidence="8 11" id="KW-0472">Membrane</keyword>
<evidence type="ECO:0000256" key="8">
    <source>
        <dbReference type="ARBA" id="ARBA00023136"/>
    </source>
</evidence>
<evidence type="ECO:0000256" key="9">
    <source>
        <dbReference type="ARBA" id="ARBA00023242"/>
    </source>
</evidence>
<evidence type="ECO:0000256" key="11">
    <source>
        <dbReference type="SAM" id="Phobius"/>
    </source>
</evidence>
<evidence type="ECO:0000256" key="4">
    <source>
        <dbReference type="ARBA" id="ARBA00006627"/>
    </source>
</evidence>
<keyword evidence="6" id="KW-0256">Endoplasmic reticulum</keyword>
<dbReference type="GO" id="GO:0005637">
    <property type="term" value="C:nuclear inner membrane"/>
    <property type="evidence" value="ECO:0007669"/>
    <property type="project" value="TreeGrafter"/>
</dbReference>
<accession>A0A7S2RE10</accession>
<organism evidence="12">
    <name type="scientific">Rhizochromulina marina</name>
    <dbReference type="NCBI Taxonomy" id="1034831"/>
    <lineage>
        <taxon>Eukaryota</taxon>
        <taxon>Sar</taxon>
        <taxon>Stramenopiles</taxon>
        <taxon>Ochrophyta</taxon>
        <taxon>Dictyochophyceae</taxon>
        <taxon>Rhizochromulinales</taxon>
        <taxon>Rhizochromulina</taxon>
    </lineage>
</organism>
<dbReference type="PANTHER" id="PTHR13416">
    <property type="match status" value="1"/>
</dbReference>
<evidence type="ECO:0000256" key="10">
    <source>
        <dbReference type="SAM" id="MobiDB-lite"/>
    </source>
</evidence>
<name>A0A7S2RE10_9STRA</name>
<dbReference type="GO" id="GO:0005789">
    <property type="term" value="C:endoplasmic reticulum membrane"/>
    <property type="evidence" value="ECO:0007669"/>
    <property type="project" value="UniProtKB-SubCell"/>
</dbReference>
<keyword evidence="7 11" id="KW-1133">Transmembrane helix</keyword>
<evidence type="ECO:0000256" key="7">
    <source>
        <dbReference type="ARBA" id="ARBA00022989"/>
    </source>
</evidence>
<protein>
    <submittedName>
        <fullName evidence="12">Uncharacterized protein</fullName>
    </submittedName>
</protein>
<sequence>MVAVAQGVLLWVEYGLQAELSVLYEARTLAKTLPNAVAMPENQGKLVHVSTGKTGLDFMGSAYHLKDDLLGLYFSARDITARRVPEYCQWSEIKHVLDRVIGREPDYCTATNAAGCTSSCASLSASSCSRGGRGEGGGPCCTLHRGADIIEQEVSFSYHKAWRPHRINSLLFDNAITYHNPSRDPAPPVEHITSADVVMEPTADSVSTLTVQVQHILSSATPWASALLPPDAHKNVSGAALSAGFYEVDHMFYHSRVSADGAESFLAGAGKAAAAYLLEGVVDVNTIARGIGLESLLDRAGLGWITRGTCNAGDVRVHFETRQLPAALTVVGDQEGQYVAPHTYSNGQVRLLVLPSVESLDTFVHTTSQQARRGAYLNRFLVFLLVVAAFYTGGDGTRLSKTGPRWARVPLDALLAVSVLLAGCWAWWYSIMACMSAVLVAGAVVGINQVVLAHPGGGPSEGEQAQADSPSGVEGSASGRQYVKQEASEEEEHADSDPIGLIQAAAEQEQQEEGGRLRRRFVTNNNKNDDE</sequence>
<evidence type="ECO:0000256" key="3">
    <source>
        <dbReference type="ARBA" id="ARBA00004586"/>
    </source>
</evidence>
<comment type="subcellular location">
    <subcellularLocation>
        <location evidence="1">Endomembrane system</location>
        <topology evidence="1">Multi-pass membrane protein</topology>
    </subcellularLocation>
    <subcellularLocation>
        <location evidence="3">Endoplasmic reticulum membrane</location>
    </subcellularLocation>
    <subcellularLocation>
        <location evidence="2">Nucleus envelope</location>
    </subcellularLocation>
</comment>
<evidence type="ECO:0000256" key="2">
    <source>
        <dbReference type="ARBA" id="ARBA00004259"/>
    </source>
</evidence>
<evidence type="ECO:0000256" key="5">
    <source>
        <dbReference type="ARBA" id="ARBA00022692"/>
    </source>
</evidence>
<feature type="transmembrane region" description="Helical" evidence="11">
    <location>
        <begin position="406"/>
        <end position="428"/>
    </location>
</feature>
<comment type="similarity">
    <text evidence="4">Belongs to the TMEM43 family.</text>
</comment>
<dbReference type="EMBL" id="HBHJ01005468">
    <property type="protein sequence ID" value="CAD9668444.1"/>
    <property type="molecule type" value="Transcribed_RNA"/>
</dbReference>
<dbReference type="Pfam" id="PF07787">
    <property type="entry name" value="TMEM43"/>
    <property type="match status" value="1"/>
</dbReference>
<evidence type="ECO:0000256" key="6">
    <source>
        <dbReference type="ARBA" id="ARBA00022824"/>
    </source>
</evidence>
<feature type="region of interest" description="Disordered" evidence="10">
    <location>
        <begin position="458"/>
        <end position="531"/>
    </location>
</feature>
<gene>
    <name evidence="12" type="ORF">RMAR1173_LOCUS3604</name>
</gene>
<keyword evidence="5 11" id="KW-0812">Transmembrane</keyword>